<evidence type="ECO:0000256" key="1">
    <source>
        <dbReference type="ARBA" id="ARBA00008875"/>
    </source>
</evidence>
<dbReference type="SUPFAM" id="SSF51445">
    <property type="entry name" value="(Trans)glycosidases"/>
    <property type="match status" value="1"/>
</dbReference>
<evidence type="ECO:0000259" key="7">
    <source>
        <dbReference type="PROSITE" id="PS01124"/>
    </source>
</evidence>
<evidence type="ECO:0000313" key="9">
    <source>
        <dbReference type="Proteomes" id="UP001208567"/>
    </source>
</evidence>
<keyword evidence="6" id="KW-0326">Glycosidase</keyword>
<gene>
    <name evidence="8" type="ORF">bsdE14_02220</name>
</gene>
<comment type="caution">
    <text evidence="8">The sequence shown here is derived from an EMBL/GenBank/DDBJ whole genome shotgun (WGS) entry which is preliminary data.</text>
</comment>
<dbReference type="SUPFAM" id="SSF46689">
    <property type="entry name" value="Homeodomain-like"/>
    <property type="match status" value="1"/>
</dbReference>
<keyword evidence="5" id="KW-0804">Transcription</keyword>
<organism evidence="8 9">
    <name type="scientific">Clostridium omnivorum</name>
    <dbReference type="NCBI Taxonomy" id="1604902"/>
    <lineage>
        <taxon>Bacteria</taxon>
        <taxon>Bacillati</taxon>
        <taxon>Bacillota</taxon>
        <taxon>Clostridia</taxon>
        <taxon>Eubacteriales</taxon>
        <taxon>Clostridiaceae</taxon>
        <taxon>Clostridium</taxon>
    </lineage>
</organism>
<dbReference type="CDD" id="cd02208">
    <property type="entry name" value="cupin_RmlC-like"/>
    <property type="match status" value="1"/>
</dbReference>
<feature type="domain" description="HTH araC/xylS-type" evidence="7">
    <location>
        <begin position="176"/>
        <end position="274"/>
    </location>
</feature>
<reference evidence="8 9" key="1">
    <citation type="journal article" date="2024" name="Int. J. Syst. Evol. Microbiol.">
        <title>Clostridium omnivorum sp. nov., isolated from anoxic soil under the treatment of reductive soil disinfestation.</title>
        <authorList>
            <person name="Ueki A."/>
            <person name="Tonouchi A."/>
            <person name="Kaku N."/>
            <person name="Honma S."/>
            <person name="Ueki K."/>
        </authorList>
    </citation>
    <scope>NUCLEOTIDE SEQUENCE [LARGE SCALE GENOMIC DNA]</scope>
    <source>
        <strain evidence="8 9">E14</strain>
    </source>
</reference>
<evidence type="ECO:0000256" key="2">
    <source>
        <dbReference type="ARBA" id="ARBA00022801"/>
    </source>
</evidence>
<dbReference type="InterPro" id="IPR017853">
    <property type="entry name" value="GH"/>
</dbReference>
<dbReference type="InterPro" id="IPR037923">
    <property type="entry name" value="HTH-like"/>
</dbReference>
<dbReference type="RefSeq" id="WP_264848079.1">
    <property type="nucleotide sequence ID" value="NZ_BRXR01000001.1"/>
</dbReference>
<evidence type="ECO:0000256" key="3">
    <source>
        <dbReference type="ARBA" id="ARBA00023015"/>
    </source>
</evidence>
<dbReference type="Gene3D" id="2.60.120.10">
    <property type="entry name" value="Jelly Rolls"/>
    <property type="match status" value="1"/>
</dbReference>
<dbReference type="InterPro" id="IPR009057">
    <property type="entry name" value="Homeodomain-like_sf"/>
</dbReference>
<dbReference type="Gene3D" id="3.20.20.80">
    <property type="entry name" value="Glycosidases"/>
    <property type="match status" value="2"/>
</dbReference>
<keyword evidence="3" id="KW-0805">Transcription regulation</keyword>
<dbReference type="SMART" id="SM00342">
    <property type="entry name" value="HTH_ARAC"/>
    <property type="match status" value="1"/>
</dbReference>
<accession>A0ABQ5N0V8</accession>
<sequence>MRREYISYNDKTPINVSYMSIKDYPIHWHNSIEIIYVIKGTVEVYINSIKYQIHEEQIEIINVDEVHQLHSDDSSNKILIFHIDPYFFEKYYSDIANMFFYTNTSTQDAQSSEEYDELRTYLSRILCEIFQKQEDYDEEIENILVDLLYHLINNFNYLIYGKEELKEDINLFRRYHSIYKYIINNYNNNITLQDIAEKEFLSPQYLSHEIKYASGYSFTDLINLTRVEESIKLLLDSDKTITEISEEIGFSHARYYNKNFKLFYKTTPLQFRKKYKVDEDKLKKMKIYKEIDFQECISYLSYYLEDYDRFNYEDRITKINIDMDLDLGAFNKKFKNVITIGDAFDLLIEDNKDALEELQNEIGFEYGRILNVFSTDMAIFPESNFFNWNRTKDVLEFLYSIDIKPLIVIDSAGFCENDFLEAFKSFLSYFSDLDTLDFLLFEFEFGNTISEELELSIKKLLKDQYDIEITKKCSVKEIVETNPIYDTGYMVPFILHNALNSNTLSYLRAFDVLDKQVNLTNEVFFGYPGLINDKGIKKPAYYAYYLLNKLGDTLVAKEDGYIVTKSSDEFQVLLYNFHEGIDELVTYKEFFKSRGLKNATSKKISLNITNIQSDIRITSYEINEQQGSSFNYWLQMGKPVRINKEEKEILHKASFPKIEFKYFKKSAVVNVQTVLKGYGAILILIKKVQKHQK</sequence>
<proteinExistence type="inferred from homology"/>
<dbReference type="PANTHER" id="PTHR43280">
    <property type="entry name" value="ARAC-FAMILY TRANSCRIPTIONAL REGULATOR"/>
    <property type="match status" value="1"/>
</dbReference>
<keyword evidence="4" id="KW-0238">DNA-binding</keyword>
<dbReference type="Gene3D" id="1.10.10.60">
    <property type="entry name" value="Homeodomain-like"/>
    <property type="match status" value="2"/>
</dbReference>
<dbReference type="Pfam" id="PF01229">
    <property type="entry name" value="Glyco_hydro_39"/>
    <property type="match status" value="1"/>
</dbReference>
<dbReference type="Proteomes" id="UP001208567">
    <property type="component" value="Unassembled WGS sequence"/>
</dbReference>
<keyword evidence="9" id="KW-1185">Reference proteome</keyword>
<dbReference type="SUPFAM" id="SSF51215">
    <property type="entry name" value="Regulatory protein AraC"/>
    <property type="match status" value="1"/>
</dbReference>
<evidence type="ECO:0000256" key="6">
    <source>
        <dbReference type="ARBA" id="ARBA00023295"/>
    </source>
</evidence>
<dbReference type="Pfam" id="PF12833">
    <property type="entry name" value="HTH_18"/>
    <property type="match status" value="1"/>
</dbReference>
<dbReference type="Gene3D" id="2.60.40.1500">
    <property type="entry name" value="Glycosyl hydrolase domain, family 39"/>
    <property type="match status" value="1"/>
</dbReference>
<dbReference type="PROSITE" id="PS01124">
    <property type="entry name" value="HTH_ARAC_FAMILY_2"/>
    <property type="match status" value="1"/>
</dbReference>
<evidence type="ECO:0000313" key="8">
    <source>
        <dbReference type="EMBL" id="GLC28812.1"/>
    </source>
</evidence>
<dbReference type="InterPro" id="IPR018060">
    <property type="entry name" value="HTH_AraC"/>
</dbReference>
<dbReference type="SUPFAM" id="SSF51011">
    <property type="entry name" value="Glycosyl hydrolase domain"/>
    <property type="match status" value="1"/>
</dbReference>
<dbReference type="InterPro" id="IPR003313">
    <property type="entry name" value="AraC-bd"/>
</dbReference>
<comment type="similarity">
    <text evidence="1">Belongs to the glycosyl hydrolase 39 family.</text>
</comment>
<dbReference type="InterPro" id="IPR018062">
    <property type="entry name" value="HTH_AraC-typ_CS"/>
</dbReference>
<dbReference type="InterPro" id="IPR049166">
    <property type="entry name" value="GH39_cat"/>
</dbReference>
<dbReference type="PROSITE" id="PS00041">
    <property type="entry name" value="HTH_ARAC_FAMILY_1"/>
    <property type="match status" value="1"/>
</dbReference>
<name>A0ABQ5N0V8_9CLOT</name>
<evidence type="ECO:0000256" key="5">
    <source>
        <dbReference type="ARBA" id="ARBA00023163"/>
    </source>
</evidence>
<protein>
    <submittedName>
        <fullName evidence="8">AraC family transcriptional regulator</fullName>
    </submittedName>
</protein>
<dbReference type="Pfam" id="PF02311">
    <property type="entry name" value="AraC_binding"/>
    <property type="match status" value="1"/>
</dbReference>
<keyword evidence="2" id="KW-0378">Hydrolase</keyword>
<dbReference type="InterPro" id="IPR014710">
    <property type="entry name" value="RmlC-like_jellyroll"/>
</dbReference>
<dbReference type="PANTHER" id="PTHR43280:SF34">
    <property type="entry name" value="ARAC-FAMILY TRANSCRIPTIONAL REGULATOR"/>
    <property type="match status" value="1"/>
</dbReference>
<dbReference type="EMBL" id="BRXR01000001">
    <property type="protein sequence ID" value="GLC28812.1"/>
    <property type="molecule type" value="Genomic_DNA"/>
</dbReference>
<evidence type="ECO:0000256" key="4">
    <source>
        <dbReference type="ARBA" id="ARBA00023125"/>
    </source>
</evidence>